<evidence type="ECO:0000256" key="1">
    <source>
        <dbReference type="ARBA" id="ARBA00022670"/>
    </source>
</evidence>
<dbReference type="EC" id="3.4.-.-" evidence="10"/>
<dbReference type="InterPro" id="IPR005073">
    <property type="entry name" value="Peptidase_M74"/>
</dbReference>
<feature type="region of interest" description="Disordered" evidence="8">
    <location>
        <begin position="288"/>
        <end position="307"/>
    </location>
</feature>
<gene>
    <name evidence="10" type="primary">mepA</name>
    <name evidence="10" type="ORF">QNA08_04915</name>
</gene>
<name>A0ABT7ADW7_9HYPH</name>
<dbReference type="RefSeq" id="WP_283739559.1">
    <property type="nucleotide sequence ID" value="NZ_JASJEV010000002.1"/>
</dbReference>
<proteinExistence type="predicted"/>
<dbReference type="PIRSF" id="PIRSF018455">
    <property type="entry name" value="MepA"/>
    <property type="match status" value="1"/>
</dbReference>
<evidence type="ECO:0000256" key="5">
    <source>
        <dbReference type="ARBA" id="ARBA00022801"/>
    </source>
</evidence>
<keyword evidence="1" id="KW-0645">Protease</keyword>
<keyword evidence="4" id="KW-0574">Periplasm</keyword>
<accession>A0ABT7ADW7</accession>
<keyword evidence="7" id="KW-0482">Metalloprotease</keyword>
<evidence type="ECO:0000256" key="2">
    <source>
        <dbReference type="ARBA" id="ARBA00022723"/>
    </source>
</evidence>
<evidence type="ECO:0000256" key="4">
    <source>
        <dbReference type="ARBA" id="ARBA00022764"/>
    </source>
</evidence>
<keyword evidence="2" id="KW-0479">Metal-binding</keyword>
<reference evidence="10 11" key="1">
    <citation type="submission" date="2023-05" db="EMBL/GenBank/DDBJ databases">
        <title>Chelatococcus sp. nov., a moderately thermophilic bacterium isolated from hot spring microbial mat.</title>
        <authorList>
            <person name="Hu C.-J."/>
            <person name="Li W.-J."/>
        </authorList>
    </citation>
    <scope>NUCLEOTIDE SEQUENCE [LARGE SCALE GENOMIC DNA]</scope>
    <source>
        <strain evidence="10 11">SYSU G07232</strain>
    </source>
</reference>
<keyword evidence="6" id="KW-0862">Zinc</keyword>
<dbReference type="InterPro" id="IPR009045">
    <property type="entry name" value="Zn_M74/Hedgehog-like"/>
</dbReference>
<feature type="chain" id="PRO_5046193895" evidence="9">
    <location>
        <begin position="39"/>
        <end position="319"/>
    </location>
</feature>
<evidence type="ECO:0000256" key="3">
    <source>
        <dbReference type="ARBA" id="ARBA00022729"/>
    </source>
</evidence>
<keyword evidence="5 10" id="KW-0378">Hydrolase</keyword>
<evidence type="ECO:0000256" key="6">
    <source>
        <dbReference type="ARBA" id="ARBA00022833"/>
    </source>
</evidence>
<keyword evidence="3 9" id="KW-0732">Signal</keyword>
<sequence length="319" mass="34698">MMARSRREGEGSRGFFRAWTATALAVLAALAPPAPVAAQENGAQEAARRAAALDGLPRDAAKRLFGSETAPAPLAARAFGSYARGCLAGAVALPVDGETWQVMRLTRNRNWGHPALVAFLERFAAKVPRINGWPGLLVGDMAQPRGGPMLTGHASHQIGLDVDIWLTPMPQRRVNGSEREDMPATNVVAADWNDVDPAAWTPAHTALLRAAAREREVARVFVNPAIKRALCREAGTDRAWLNKIRPTYGHNYHFHVRLACPRGEDGCEDQAPPPSGDGCGKELDWWFTEEARRPKPTPPRPPLTLADLPNECRSVLVAR</sequence>
<organism evidence="10 11">
    <name type="scientific">Chelatococcus albus</name>
    <dbReference type="NCBI Taxonomy" id="3047466"/>
    <lineage>
        <taxon>Bacteria</taxon>
        <taxon>Pseudomonadati</taxon>
        <taxon>Pseudomonadota</taxon>
        <taxon>Alphaproteobacteria</taxon>
        <taxon>Hyphomicrobiales</taxon>
        <taxon>Chelatococcaceae</taxon>
        <taxon>Chelatococcus</taxon>
    </lineage>
</organism>
<evidence type="ECO:0000256" key="9">
    <source>
        <dbReference type="SAM" id="SignalP"/>
    </source>
</evidence>
<dbReference type="EMBL" id="JASJEV010000002">
    <property type="protein sequence ID" value="MDJ1157577.1"/>
    <property type="molecule type" value="Genomic_DNA"/>
</dbReference>
<dbReference type="Pfam" id="PF03411">
    <property type="entry name" value="Peptidase_M74"/>
    <property type="match status" value="1"/>
</dbReference>
<evidence type="ECO:0000256" key="8">
    <source>
        <dbReference type="SAM" id="MobiDB-lite"/>
    </source>
</evidence>
<feature type="signal peptide" evidence="9">
    <location>
        <begin position="1"/>
        <end position="38"/>
    </location>
</feature>
<evidence type="ECO:0000313" key="11">
    <source>
        <dbReference type="Proteomes" id="UP001321492"/>
    </source>
</evidence>
<dbReference type="Proteomes" id="UP001321492">
    <property type="component" value="Unassembled WGS sequence"/>
</dbReference>
<dbReference type="Gene3D" id="3.30.1380.10">
    <property type="match status" value="1"/>
</dbReference>
<evidence type="ECO:0000313" key="10">
    <source>
        <dbReference type="EMBL" id="MDJ1157577.1"/>
    </source>
</evidence>
<comment type="caution">
    <text evidence="10">The sequence shown here is derived from an EMBL/GenBank/DDBJ whole genome shotgun (WGS) entry which is preliminary data.</text>
</comment>
<protein>
    <submittedName>
        <fullName evidence="10">Penicillin-insensitive murein endopeptidase</fullName>
        <ecNumber evidence="10">3.4.-.-</ecNumber>
    </submittedName>
</protein>
<dbReference type="GO" id="GO:0016787">
    <property type="term" value="F:hydrolase activity"/>
    <property type="evidence" value="ECO:0007669"/>
    <property type="project" value="UniProtKB-KW"/>
</dbReference>
<evidence type="ECO:0000256" key="7">
    <source>
        <dbReference type="ARBA" id="ARBA00023049"/>
    </source>
</evidence>
<keyword evidence="11" id="KW-1185">Reference proteome</keyword>
<dbReference type="NCBIfam" id="NF006947">
    <property type="entry name" value="PRK09429.1"/>
    <property type="match status" value="1"/>
</dbReference>
<dbReference type="SUPFAM" id="SSF55166">
    <property type="entry name" value="Hedgehog/DD-peptidase"/>
    <property type="match status" value="1"/>
</dbReference>